<dbReference type="OrthoDB" id="1494527at2"/>
<protein>
    <submittedName>
        <fullName evidence="1">Uncharacterized protein</fullName>
    </submittedName>
</protein>
<dbReference type="Proteomes" id="UP000232883">
    <property type="component" value="Chromosome"/>
</dbReference>
<dbReference type="RefSeq" id="WP_100986307.1">
    <property type="nucleotide sequence ID" value="NZ_CP025096.1"/>
</dbReference>
<organism evidence="1 2">
    <name type="scientific">Spirosoma pollinicola</name>
    <dbReference type="NCBI Taxonomy" id="2057025"/>
    <lineage>
        <taxon>Bacteria</taxon>
        <taxon>Pseudomonadati</taxon>
        <taxon>Bacteroidota</taxon>
        <taxon>Cytophagia</taxon>
        <taxon>Cytophagales</taxon>
        <taxon>Cytophagaceae</taxon>
        <taxon>Spirosoma</taxon>
    </lineage>
</organism>
<evidence type="ECO:0000313" key="2">
    <source>
        <dbReference type="Proteomes" id="UP000232883"/>
    </source>
</evidence>
<sequence>MFKTFSFVIVVSLLTLSCKNDSDQEPTEQEAQATFDAIKADPLLGSVPKFKESINDSDSSQLAHLVNEAAPVCSAPQSISSLNSGTDFKVYKFDKDLAASATAMGFTGSIGKKEMVFIEDYIRYSFVNCAGKRVKMGIGLRCFIHVKSLRGKLATTSLPSVAASVELGRANASFELKALGFGIDGDVLADGLQSSAGEYNVDNFGKLAVTFNNTLKLLKSGSNLNISPVELPE</sequence>
<dbReference type="EMBL" id="CP025096">
    <property type="protein sequence ID" value="AUD00884.1"/>
    <property type="molecule type" value="Genomic_DNA"/>
</dbReference>
<dbReference type="PROSITE" id="PS51257">
    <property type="entry name" value="PROKAR_LIPOPROTEIN"/>
    <property type="match status" value="1"/>
</dbReference>
<keyword evidence="2" id="KW-1185">Reference proteome</keyword>
<proteinExistence type="predicted"/>
<gene>
    <name evidence="1" type="ORF">CWM47_03065</name>
</gene>
<dbReference type="KEGG" id="spir:CWM47_03065"/>
<dbReference type="AlphaFoldDB" id="A0A2K8YTH7"/>
<evidence type="ECO:0000313" key="1">
    <source>
        <dbReference type="EMBL" id="AUD00884.1"/>
    </source>
</evidence>
<name>A0A2K8YTH7_9BACT</name>
<reference evidence="1 2" key="1">
    <citation type="submission" date="2017-11" db="EMBL/GenBank/DDBJ databases">
        <title>Taxonomic description and genome sequences of Spirosoma HA7 sp. nov., isolated from pollen microhabitat of Corylus avellana.</title>
        <authorList>
            <person name="Ambika Manirajan B."/>
            <person name="Suarez C."/>
            <person name="Ratering S."/>
            <person name="Geissler-Plaum R."/>
            <person name="Cardinale M."/>
            <person name="Sylvia S."/>
        </authorList>
    </citation>
    <scope>NUCLEOTIDE SEQUENCE [LARGE SCALE GENOMIC DNA]</scope>
    <source>
        <strain evidence="1 2">HA7</strain>
    </source>
</reference>
<accession>A0A2K8YTH7</accession>